<keyword evidence="8" id="KW-0498">Mitosis</keyword>
<evidence type="ECO:0000256" key="12">
    <source>
        <dbReference type="ARBA" id="ARBA00023328"/>
    </source>
</evidence>
<sequence>MEESIASFCESVASFCNHIETSCNALKQSIHRHPIPLDSASSTFIQCLNRKVSSASSELNVLGSLSLETVSFEELLGHCNEIYKNNEENLLRLQDCLEPLGYVPEFEIDEEDDATDDLPTPVAMNSKILDDDDALLSSSLKDLGFSDLCLDSLASRGKSRFDDTDEILVEPINPIGLEGEGDHRAFGASKSNMQLDFEEMDNDLKPVKALSPVVKLSKDDYECLPSYMKGLAPWEDLVAAVEKINSSLNQKTTGSSFFHQDEISSMGLGPKGRSYLLLLVRMNRLVVETIDGLISYRVL</sequence>
<evidence type="ECO:0000256" key="9">
    <source>
        <dbReference type="ARBA" id="ARBA00022838"/>
    </source>
</evidence>
<keyword evidence="5" id="KW-0963">Cytoplasm</keyword>
<dbReference type="GO" id="GO:0000940">
    <property type="term" value="C:outer kinetochore"/>
    <property type="evidence" value="ECO:0007669"/>
    <property type="project" value="InterPro"/>
</dbReference>
<keyword evidence="12" id="KW-0137">Centromere</keyword>
<reference evidence="14" key="1">
    <citation type="submission" date="2025-08" db="UniProtKB">
        <authorList>
            <consortium name="RefSeq"/>
        </authorList>
    </citation>
    <scope>IDENTIFICATION</scope>
    <source>
        <tissue evidence="14">Seedling</tissue>
    </source>
</reference>
<evidence type="ECO:0000256" key="5">
    <source>
        <dbReference type="ARBA" id="ARBA00022490"/>
    </source>
</evidence>
<evidence type="ECO:0000256" key="8">
    <source>
        <dbReference type="ARBA" id="ARBA00022776"/>
    </source>
</evidence>
<evidence type="ECO:0000256" key="10">
    <source>
        <dbReference type="ARBA" id="ARBA00023212"/>
    </source>
</evidence>
<dbReference type="Proteomes" id="UP001652623">
    <property type="component" value="Chromosome 11"/>
</dbReference>
<keyword evidence="4" id="KW-0158">Chromosome</keyword>
<evidence type="ECO:0000256" key="1">
    <source>
        <dbReference type="ARBA" id="ARBA00004186"/>
    </source>
</evidence>
<dbReference type="GO" id="GO:0051301">
    <property type="term" value="P:cell division"/>
    <property type="evidence" value="ECO:0007669"/>
    <property type="project" value="UniProtKB-KW"/>
</dbReference>
<proteinExistence type="inferred from homology"/>
<dbReference type="KEGG" id="zju:107405389"/>
<evidence type="ECO:0000313" key="13">
    <source>
        <dbReference type="Proteomes" id="UP001652623"/>
    </source>
</evidence>
<evidence type="ECO:0000256" key="2">
    <source>
        <dbReference type="ARBA" id="ARBA00004629"/>
    </source>
</evidence>
<keyword evidence="11" id="KW-0131">Cell cycle</keyword>
<dbReference type="GeneID" id="107405389"/>
<evidence type="ECO:0000256" key="11">
    <source>
        <dbReference type="ARBA" id="ARBA00023306"/>
    </source>
</evidence>
<keyword evidence="7" id="KW-0493">Microtubule</keyword>
<gene>
    <name evidence="14" type="primary">LOC107405389</name>
</gene>
<dbReference type="AlphaFoldDB" id="A0A6P3Z1A0"/>
<dbReference type="InterPro" id="IPR033341">
    <property type="entry name" value="SKA3"/>
</dbReference>
<dbReference type="PANTHER" id="PTHR48118">
    <property type="entry name" value="SPINDLE AND KINETOCHORE-ASSOCIATED PROTEIN 3"/>
    <property type="match status" value="1"/>
</dbReference>
<evidence type="ECO:0000313" key="14">
    <source>
        <dbReference type="RefSeq" id="XP_015867914.1"/>
    </source>
</evidence>
<dbReference type="GO" id="GO:0007059">
    <property type="term" value="P:chromosome segregation"/>
    <property type="evidence" value="ECO:0007669"/>
    <property type="project" value="InterPro"/>
</dbReference>
<evidence type="ECO:0000256" key="6">
    <source>
        <dbReference type="ARBA" id="ARBA00022618"/>
    </source>
</evidence>
<accession>A0A6P3Z1A0</accession>
<dbReference type="GO" id="GO:0000278">
    <property type="term" value="P:mitotic cell cycle"/>
    <property type="evidence" value="ECO:0007669"/>
    <property type="project" value="TreeGrafter"/>
</dbReference>
<protein>
    <submittedName>
        <fullName evidence="14">Uncharacterized protein LOC107405389</fullName>
    </submittedName>
</protein>
<comment type="similarity">
    <text evidence="3">Belongs to the SKA3 family.</text>
</comment>
<comment type="subcellular location">
    <subcellularLocation>
        <location evidence="2">Chromosome</location>
        <location evidence="2">Centromere</location>
        <location evidence="2">Kinetochore</location>
    </subcellularLocation>
    <subcellularLocation>
        <location evidence="1">Cytoplasm</location>
        <location evidence="1">Cytoskeleton</location>
        <location evidence="1">Spindle</location>
    </subcellularLocation>
</comment>
<dbReference type="GO" id="GO:0005876">
    <property type="term" value="C:spindle microtubule"/>
    <property type="evidence" value="ECO:0007669"/>
    <property type="project" value="TreeGrafter"/>
</dbReference>
<organism evidence="13 14">
    <name type="scientific">Ziziphus jujuba</name>
    <name type="common">Chinese jujube</name>
    <name type="synonym">Ziziphus sativa</name>
    <dbReference type="NCBI Taxonomy" id="326968"/>
    <lineage>
        <taxon>Eukaryota</taxon>
        <taxon>Viridiplantae</taxon>
        <taxon>Streptophyta</taxon>
        <taxon>Embryophyta</taxon>
        <taxon>Tracheophyta</taxon>
        <taxon>Spermatophyta</taxon>
        <taxon>Magnoliopsida</taxon>
        <taxon>eudicotyledons</taxon>
        <taxon>Gunneridae</taxon>
        <taxon>Pentapetalae</taxon>
        <taxon>rosids</taxon>
        <taxon>fabids</taxon>
        <taxon>Rosales</taxon>
        <taxon>Rhamnaceae</taxon>
        <taxon>Paliureae</taxon>
        <taxon>Ziziphus</taxon>
    </lineage>
</organism>
<evidence type="ECO:0000256" key="3">
    <source>
        <dbReference type="ARBA" id="ARBA00007716"/>
    </source>
</evidence>
<keyword evidence="6" id="KW-0132">Cell division</keyword>
<name>A0A6P3Z1A0_ZIZJJ</name>
<evidence type="ECO:0000256" key="7">
    <source>
        <dbReference type="ARBA" id="ARBA00022701"/>
    </source>
</evidence>
<keyword evidence="9" id="KW-0995">Kinetochore</keyword>
<dbReference type="RefSeq" id="XP_015867914.1">
    <property type="nucleotide sequence ID" value="XM_016012428.4"/>
</dbReference>
<keyword evidence="13" id="KW-1185">Reference proteome</keyword>
<evidence type="ECO:0000256" key="4">
    <source>
        <dbReference type="ARBA" id="ARBA00022454"/>
    </source>
</evidence>
<dbReference type="PANTHER" id="PTHR48118:SF1">
    <property type="entry name" value="SPINDLE AND KINETOCHORE-ASSOCIATED PROTEIN 3"/>
    <property type="match status" value="1"/>
</dbReference>
<keyword evidence="10" id="KW-0206">Cytoskeleton</keyword>